<organism evidence="1 2">
    <name type="scientific">Artomyces pyxidatus</name>
    <dbReference type="NCBI Taxonomy" id="48021"/>
    <lineage>
        <taxon>Eukaryota</taxon>
        <taxon>Fungi</taxon>
        <taxon>Dikarya</taxon>
        <taxon>Basidiomycota</taxon>
        <taxon>Agaricomycotina</taxon>
        <taxon>Agaricomycetes</taxon>
        <taxon>Russulales</taxon>
        <taxon>Auriscalpiaceae</taxon>
        <taxon>Artomyces</taxon>
    </lineage>
</organism>
<dbReference type="EMBL" id="MU277277">
    <property type="protein sequence ID" value="KAI0055850.1"/>
    <property type="molecule type" value="Genomic_DNA"/>
</dbReference>
<dbReference type="Proteomes" id="UP000814140">
    <property type="component" value="Unassembled WGS sequence"/>
</dbReference>
<feature type="non-terminal residue" evidence="1">
    <location>
        <position position="1"/>
    </location>
</feature>
<reference evidence="1" key="2">
    <citation type="journal article" date="2022" name="New Phytol.">
        <title>Evolutionary transition to the ectomycorrhizal habit in the genomes of a hyperdiverse lineage of mushroom-forming fungi.</title>
        <authorList>
            <person name="Looney B."/>
            <person name="Miyauchi S."/>
            <person name="Morin E."/>
            <person name="Drula E."/>
            <person name="Courty P.E."/>
            <person name="Kohler A."/>
            <person name="Kuo A."/>
            <person name="LaButti K."/>
            <person name="Pangilinan J."/>
            <person name="Lipzen A."/>
            <person name="Riley R."/>
            <person name="Andreopoulos W."/>
            <person name="He G."/>
            <person name="Johnson J."/>
            <person name="Nolan M."/>
            <person name="Tritt A."/>
            <person name="Barry K.W."/>
            <person name="Grigoriev I.V."/>
            <person name="Nagy L.G."/>
            <person name="Hibbett D."/>
            <person name="Henrissat B."/>
            <person name="Matheny P.B."/>
            <person name="Labbe J."/>
            <person name="Martin F.M."/>
        </authorList>
    </citation>
    <scope>NUCLEOTIDE SEQUENCE</scope>
    <source>
        <strain evidence="1">HHB10654</strain>
    </source>
</reference>
<keyword evidence="2" id="KW-1185">Reference proteome</keyword>
<proteinExistence type="predicted"/>
<accession>A0ACB8SHE2</accession>
<comment type="caution">
    <text evidence="1">The sequence shown here is derived from an EMBL/GenBank/DDBJ whole genome shotgun (WGS) entry which is preliminary data.</text>
</comment>
<name>A0ACB8SHE2_9AGAM</name>
<sequence>PEPSHGGTSVASPVQEFPAPGPSSAVVSPMQNMAALGRRFKPPTVTRPTLPAPATPSTASTSTLPAVSPVPAVPLWYLNFPPVSQPVPPIAQISLPPSLAARKTVPGLSIVLSALPVAERRQAALVCKVFRYAVYQSAHRLLQRYYGGIRLQALLDASKVPVEMMNLWPYLRQREAEARTRKAAVNTSLLGMMYRGSYPLAERLWASPDHERQLTIAVRFLLTRVWFALSVGSARGDPFEWLRDVVVDAQETVPGEVWTVSVRGAASGDVEHFHVLEATCEPIGRLPPANPSDLELFGFDPNVHPLRADWAAYISDHGTASLPKSLRWAHQAEYERGISRHWRKRMDDMRKGEGADLAVALLDTAERYVLACVVGNSLSGQWMSATQMSQMFAGLGTPTISPLDRPPSMTMYLPGHHHVESVHFTAAGGMPLHPALAVVQTLSRSYYILRDNGMQVGCEEDGVGELWMKILGCTDKGV</sequence>
<protein>
    <submittedName>
        <fullName evidence="1">Uncharacterized protein</fullName>
    </submittedName>
</protein>
<feature type="non-terminal residue" evidence="1">
    <location>
        <position position="478"/>
    </location>
</feature>
<evidence type="ECO:0000313" key="2">
    <source>
        <dbReference type="Proteomes" id="UP000814140"/>
    </source>
</evidence>
<gene>
    <name evidence="1" type="ORF">BV25DRAFT_1767857</name>
</gene>
<reference evidence="1" key="1">
    <citation type="submission" date="2021-03" db="EMBL/GenBank/DDBJ databases">
        <authorList>
            <consortium name="DOE Joint Genome Institute"/>
            <person name="Ahrendt S."/>
            <person name="Looney B.P."/>
            <person name="Miyauchi S."/>
            <person name="Morin E."/>
            <person name="Drula E."/>
            <person name="Courty P.E."/>
            <person name="Chicoki N."/>
            <person name="Fauchery L."/>
            <person name="Kohler A."/>
            <person name="Kuo A."/>
            <person name="Labutti K."/>
            <person name="Pangilinan J."/>
            <person name="Lipzen A."/>
            <person name="Riley R."/>
            <person name="Andreopoulos W."/>
            <person name="He G."/>
            <person name="Johnson J."/>
            <person name="Barry K.W."/>
            <person name="Grigoriev I.V."/>
            <person name="Nagy L."/>
            <person name="Hibbett D."/>
            <person name="Henrissat B."/>
            <person name="Matheny P.B."/>
            <person name="Labbe J."/>
            <person name="Martin F."/>
        </authorList>
    </citation>
    <scope>NUCLEOTIDE SEQUENCE</scope>
    <source>
        <strain evidence="1">HHB10654</strain>
    </source>
</reference>
<evidence type="ECO:0000313" key="1">
    <source>
        <dbReference type="EMBL" id="KAI0055850.1"/>
    </source>
</evidence>